<feature type="compositionally biased region" description="Basic and acidic residues" evidence="1">
    <location>
        <begin position="107"/>
        <end position="117"/>
    </location>
</feature>
<feature type="compositionally biased region" description="Gly residues" evidence="1">
    <location>
        <begin position="121"/>
        <end position="130"/>
    </location>
</feature>
<evidence type="ECO:0000313" key="4">
    <source>
        <dbReference type="Proteomes" id="UP001445472"/>
    </source>
</evidence>
<sequence>MVIFNQPAGDVETLLAAGEGAPAVIVFGLIVIGLLVLLVWIVWQVGARRRRDAPPRADEQPRRPDHQTHYESRLEPDDFDTSEGHEVPGRLTPHELHGYGNMGSRPVPEKKPPRDSDESGGAFGSGGHGG</sequence>
<protein>
    <submittedName>
        <fullName evidence="3">DUF6479 family protein</fullName>
    </submittedName>
</protein>
<keyword evidence="4" id="KW-1185">Reference proteome</keyword>
<dbReference type="RefSeq" id="WP_351974397.1">
    <property type="nucleotide sequence ID" value="NZ_JBEPBX010000001.1"/>
</dbReference>
<feature type="region of interest" description="Disordered" evidence="1">
    <location>
        <begin position="49"/>
        <end position="130"/>
    </location>
</feature>
<keyword evidence="2" id="KW-0472">Membrane</keyword>
<gene>
    <name evidence="3" type="ORF">ABT276_00180</name>
</gene>
<feature type="transmembrane region" description="Helical" evidence="2">
    <location>
        <begin position="20"/>
        <end position="43"/>
    </location>
</feature>
<dbReference type="EMBL" id="JBEPBX010000001">
    <property type="protein sequence ID" value="MER6611850.1"/>
    <property type="molecule type" value="Genomic_DNA"/>
</dbReference>
<accession>A0ABV1UM15</accession>
<name>A0ABV1UM15_9ACTN</name>
<keyword evidence="2" id="KW-0812">Transmembrane</keyword>
<organism evidence="3 4">
    <name type="scientific">Streptomyces xantholiticus</name>
    <dbReference type="NCBI Taxonomy" id="68285"/>
    <lineage>
        <taxon>Bacteria</taxon>
        <taxon>Bacillati</taxon>
        <taxon>Actinomycetota</taxon>
        <taxon>Actinomycetes</taxon>
        <taxon>Kitasatosporales</taxon>
        <taxon>Streptomycetaceae</taxon>
        <taxon>Streptomyces</taxon>
    </lineage>
</organism>
<evidence type="ECO:0000256" key="1">
    <source>
        <dbReference type="SAM" id="MobiDB-lite"/>
    </source>
</evidence>
<dbReference type="Proteomes" id="UP001445472">
    <property type="component" value="Unassembled WGS sequence"/>
</dbReference>
<dbReference type="Pfam" id="PF20087">
    <property type="entry name" value="DUF6479"/>
    <property type="match status" value="1"/>
</dbReference>
<reference evidence="3 4" key="1">
    <citation type="submission" date="2024-06" db="EMBL/GenBank/DDBJ databases">
        <title>The Natural Products Discovery Center: Release of the First 8490 Sequenced Strains for Exploring Actinobacteria Biosynthetic Diversity.</title>
        <authorList>
            <person name="Kalkreuter E."/>
            <person name="Kautsar S.A."/>
            <person name="Yang D."/>
            <person name="Bader C.D."/>
            <person name="Teijaro C.N."/>
            <person name="Fluegel L."/>
            <person name="Davis C.M."/>
            <person name="Simpson J.R."/>
            <person name="Lauterbach L."/>
            <person name="Steele A.D."/>
            <person name="Gui C."/>
            <person name="Meng S."/>
            <person name="Li G."/>
            <person name="Viehrig K."/>
            <person name="Ye F."/>
            <person name="Su P."/>
            <person name="Kiefer A.F."/>
            <person name="Nichols A."/>
            <person name="Cepeda A.J."/>
            <person name="Yan W."/>
            <person name="Fan B."/>
            <person name="Jiang Y."/>
            <person name="Adhikari A."/>
            <person name="Zheng C.-J."/>
            <person name="Schuster L."/>
            <person name="Cowan T.M."/>
            <person name="Smanski M.J."/>
            <person name="Chevrette M.G."/>
            <person name="De Carvalho L.P.S."/>
            <person name="Shen B."/>
        </authorList>
    </citation>
    <scope>NUCLEOTIDE SEQUENCE [LARGE SCALE GENOMIC DNA]</scope>
    <source>
        <strain evidence="3 4">NPDC000837</strain>
    </source>
</reference>
<evidence type="ECO:0000313" key="3">
    <source>
        <dbReference type="EMBL" id="MER6611850.1"/>
    </source>
</evidence>
<keyword evidence="2" id="KW-1133">Transmembrane helix</keyword>
<proteinExistence type="predicted"/>
<feature type="compositionally biased region" description="Basic and acidic residues" evidence="1">
    <location>
        <begin position="52"/>
        <end position="97"/>
    </location>
</feature>
<dbReference type="InterPro" id="IPR045513">
    <property type="entry name" value="DUF6479"/>
</dbReference>
<comment type="caution">
    <text evidence="3">The sequence shown here is derived from an EMBL/GenBank/DDBJ whole genome shotgun (WGS) entry which is preliminary data.</text>
</comment>
<evidence type="ECO:0000256" key="2">
    <source>
        <dbReference type="SAM" id="Phobius"/>
    </source>
</evidence>